<dbReference type="PANTHER" id="PTHR43798">
    <property type="entry name" value="MONOACYLGLYCEROL LIPASE"/>
    <property type="match status" value="1"/>
</dbReference>
<proteinExistence type="predicted"/>
<evidence type="ECO:0000313" key="4">
    <source>
        <dbReference type="Proteomes" id="UP000223370"/>
    </source>
</evidence>
<accession>A0A1Z5H4Z2</accession>
<feature type="domain" description="AB hydrolase-1" evidence="2">
    <location>
        <begin position="27"/>
        <end position="248"/>
    </location>
</feature>
<sequence length="270" mass="30184">MNLLPMHQFTTSDGATLEYFDEGEGQPLVFIAGYRASAQTWLPQAEYYKDRYRVIGMERRFNGNTVSPTYNKTMARQGEDLHDLIESLQLKNPIVVGHSMGGSTVMAYLSLFGDAQLGAFVNVDQTPKMVNDDDWQTGMYKLTTANMGTFFDAPLDSPFYKDVTPEVMAIMKAVAAETNDNTYTLEMTKPLLLDHAWADWRGILQTVTVPTLFMAADHSPFWPSAHATESAKLVKNGRAAILTDVGHGMEYEDPEQFQAVLDQFLETLKG</sequence>
<dbReference type="InterPro" id="IPR000073">
    <property type="entry name" value="AB_hydrolase_1"/>
</dbReference>
<dbReference type="PANTHER" id="PTHR43798:SF31">
    <property type="entry name" value="AB HYDROLASE SUPERFAMILY PROTEIN YCLE"/>
    <property type="match status" value="1"/>
</dbReference>
<evidence type="ECO:0000313" key="3">
    <source>
        <dbReference type="EMBL" id="GAT18367.1"/>
    </source>
</evidence>
<dbReference type="GO" id="GO:0016020">
    <property type="term" value="C:membrane"/>
    <property type="evidence" value="ECO:0007669"/>
    <property type="project" value="TreeGrafter"/>
</dbReference>
<dbReference type="InterPro" id="IPR029058">
    <property type="entry name" value="AB_hydrolase_fold"/>
</dbReference>
<dbReference type="GO" id="GO:0016787">
    <property type="term" value="F:hydrolase activity"/>
    <property type="evidence" value="ECO:0007669"/>
    <property type="project" value="UniProtKB-KW"/>
</dbReference>
<keyword evidence="4" id="KW-1185">Reference proteome</keyword>
<dbReference type="Pfam" id="PF00561">
    <property type="entry name" value="Abhydrolase_1"/>
    <property type="match status" value="1"/>
</dbReference>
<dbReference type="InterPro" id="IPR050266">
    <property type="entry name" value="AB_hydrolase_sf"/>
</dbReference>
<evidence type="ECO:0000256" key="1">
    <source>
        <dbReference type="ARBA" id="ARBA00022801"/>
    </source>
</evidence>
<dbReference type="Gene3D" id="3.40.50.1820">
    <property type="entry name" value="alpha/beta hydrolase"/>
    <property type="match status" value="1"/>
</dbReference>
<evidence type="ECO:0000259" key="2">
    <source>
        <dbReference type="Pfam" id="PF00561"/>
    </source>
</evidence>
<comment type="caution">
    <text evidence="3">The sequence shown here is derived from an EMBL/GenBank/DDBJ whole genome shotgun (WGS) entry which is preliminary data.</text>
</comment>
<name>A0A1Z5H4Z2_9LACO</name>
<reference evidence="3 4" key="1">
    <citation type="submission" date="2015-11" db="EMBL/GenBank/DDBJ databases">
        <title>Draft genome sequences of new species of the genus Lactobacillus isolated from orchardgrass silage.</title>
        <authorList>
            <person name="Tohno M."/>
            <person name="Tanizawa Y."/>
            <person name="Arita M."/>
        </authorList>
    </citation>
    <scope>NUCLEOTIDE SEQUENCE [LARGE SCALE GENOMIC DNA]</scope>
    <source>
        <strain evidence="3 4">IWT5</strain>
    </source>
</reference>
<dbReference type="SUPFAM" id="SSF53474">
    <property type="entry name" value="alpha/beta-Hydrolases"/>
    <property type="match status" value="1"/>
</dbReference>
<dbReference type="Proteomes" id="UP000223370">
    <property type="component" value="Unassembled WGS sequence"/>
</dbReference>
<dbReference type="RefSeq" id="WP_098823877.1">
    <property type="nucleotide sequence ID" value="NZ_BCMJ01000002.1"/>
</dbReference>
<organism evidence="3 4">
    <name type="scientific">Secundilactobacillus silagincola</name>
    <dbReference type="NCBI Taxonomy" id="1714681"/>
    <lineage>
        <taxon>Bacteria</taxon>
        <taxon>Bacillati</taxon>
        <taxon>Bacillota</taxon>
        <taxon>Bacilli</taxon>
        <taxon>Lactobacillales</taxon>
        <taxon>Lactobacillaceae</taxon>
        <taxon>Secundilactobacillus</taxon>
    </lineage>
</organism>
<gene>
    <name evidence="3" type="ORF">IWT5_00641</name>
</gene>
<dbReference type="AlphaFoldDB" id="A0A1Z5H4Z2"/>
<dbReference type="OrthoDB" id="9805423at2"/>
<protein>
    <recommendedName>
        <fullName evidence="2">AB hydrolase-1 domain-containing protein</fullName>
    </recommendedName>
</protein>
<dbReference type="EMBL" id="BCMJ01000002">
    <property type="protein sequence ID" value="GAT18367.1"/>
    <property type="molecule type" value="Genomic_DNA"/>
</dbReference>
<keyword evidence="1" id="KW-0378">Hydrolase</keyword>